<dbReference type="Gene3D" id="3.40.50.720">
    <property type="entry name" value="NAD(P)-binding Rossmann-like Domain"/>
    <property type="match status" value="1"/>
</dbReference>
<organism evidence="5 6">
    <name type="scientific">Sorangium cellulosum</name>
    <name type="common">Polyangium cellulosum</name>
    <dbReference type="NCBI Taxonomy" id="56"/>
    <lineage>
        <taxon>Bacteria</taxon>
        <taxon>Pseudomonadati</taxon>
        <taxon>Myxococcota</taxon>
        <taxon>Polyangia</taxon>
        <taxon>Polyangiales</taxon>
        <taxon>Polyangiaceae</taxon>
        <taxon>Sorangium</taxon>
    </lineage>
</organism>
<dbReference type="Proteomes" id="UP000075502">
    <property type="component" value="Unassembled WGS sequence"/>
</dbReference>
<dbReference type="GO" id="GO:0006633">
    <property type="term" value="P:fatty acid biosynthetic process"/>
    <property type="evidence" value="ECO:0007669"/>
    <property type="project" value="TreeGrafter"/>
</dbReference>
<dbReference type="GO" id="GO:0004312">
    <property type="term" value="F:fatty acid synthase activity"/>
    <property type="evidence" value="ECO:0007669"/>
    <property type="project" value="TreeGrafter"/>
</dbReference>
<accession>A0A150TL19</accession>
<feature type="region of interest" description="Disordered" evidence="3">
    <location>
        <begin position="214"/>
        <end position="233"/>
    </location>
</feature>
<dbReference type="PANTHER" id="PTHR43775">
    <property type="entry name" value="FATTY ACID SYNTHASE"/>
    <property type="match status" value="1"/>
</dbReference>
<dbReference type="Pfam" id="PF08659">
    <property type="entry name" value="KR"/>
    <property type="match status" value="1"/>
</dbReference>
<dbReference type="AlphaFoldDB" id="A0A150TL19"/>
<dbReference type="EMBL" id="JEME01002061">
    <property type="protein sequence ID" value="KYG05375.1"/>
    <property type="molecule type" value="Genomic_DNA"/>
</dbReference>
<keyword evidence="2" id="KW-0597">Phosphoprotein</keyword>
<reference evidence="5 6" key="1">
    <citation type="submission" date="2014-02" db="EMBL/GenBank/DDBJ databases">
        <title>The small core and large imbalanced accessory genome model reveals a collaborative survival strategy of Sorangium cellulosum strains in nature.</title>
        <authorList>
            <person name="Han K."/>
            <person name="Peng R."/>
            <person name="Blom J."/>
            <person name="Li Y.-Z."/>
        </authorList>
    </citation>
    <scope>NUCLEOTIDE SEQUENCE [LARGE SCALE GENOMIC DNA]</scope>
    <source>
        <strain evidence="5 6">So0007-03</strain>
    </source>
</reference>
<keyword evidence="1" id="KW-0596">Phosphopantetheine</keyword>
<gene>
    <name evidence="5" type="ORF">BE21_41085</name>
</gene>
<evidence type="ECO:0000259" key="4">
    <source>
        <dbReference type="SMART" id="SM00822"/>
    </source>
</evidence>
<protein>
    <recommendedName>
        <fullName evidence="4">Ketoreductase domain-containing protein</fullName>
    </recommendedName>
</protein>
<feature type="domain" description="Ketoreductase" evidence="4">
    <location>
        <begin position="7"/>
        <end position="192"/>
    </location>
</feature>
<comment type="caution">
    <text evidence="5">The sequence shown here is derived from an EMBL/GenBank/DDBJ whole genome shotgun (WGS) entry which is preliminary data.</text>
</comment>
<evidence type="ECO:0000313" key="6">
    <source>
        <dbReference type="Proteomes" id="UP000075502"/>
    </source>
</evidence>
<evidence type="ECO:0000313" key="5">
    <source>
        <dbReference type="EMBL" id="KYG05375.1"/>
    </source>
</evidence>
<sequence length="233" mass="24320">MDGGADGSYLITGGLGGLGLSVGRWMVERGARHVVLVGRSGPTEQARAAMREMEGQGAQVLAVQADVSRRASVAGLLSELGQRLPALRGVVHAAGVAVDSTVEEETEERLLRALAPKVQGAWNLHSLLSARAGEESPPLDFFVLYSSAMSVLGPPGSVNYAAADAFLDALAHHRRAQGLAATSIGWGLFSDVGAAVGRRGFRRRASAGGCSRTWARRRERGPPSGWRAAACPA</sequence>
<evidence type="ECO:0000256" key="3">
    <source>
        <dbReference type="SAM" id="MobiDB-lite"/>
    </source>
</evidence>
<dbReference type="InterPro" id="IPR050091">
    <property type="entry name" value="PKS_NRPS_Biosynth_Enz"/>
</dbReference>
<dbReference type="PANTHER" id="PTHR43775:SF37">
    <property type="entry name" value="SI:DKEY-61P9.11"/>
    <property type="match status" value="1"/>
</dbReference>
<proteinExistence type="predicted"/>
<name>A0A150TL19_SORCE</name>
<dbReference type="InterPro" id="IPR057326">
    <property type="entry name" value="KR_dom"/>
</dbReference>
<dbReference type="InterPro" id="IPR036291">
    <property type="entry name" value="NAD(P)-bd_dom_sf"/>
</dbReference>
<evidence type="ECO:0000256" key="1">
    <source>
        <dbReference type="ARBA" id="ARBA00022450"/>
    </source>
</evidence>
<dbReference type="SMART" id="SM00822">
    <property type="entry name" value="PKS_KR"/>
    <property type="match status" value="1"/>
</dbReference>
<evidence type="ECO:0000256" key="2">
    <source>
        <dbReference type="ARBA" id="ARBA00022553"/>
    </source>
</evidence>
<dbReference type="InterPro" id="IPR013968">
    <property type="entry name" value="PKS_KR"/>
</dbReference>
<dbReference type="SUPFAM" id="SSF51735">
    <property type="entry name" value="NAD(P)-binding Rossmann-fold domains"/>
    <property type="match status" value="1"/>
</dbReference>